<evidence type="ECO:0000256" key="1">
    <source>
        <dbReference type="ARBA" id="ARBA00022553"/>
    </source>
</evidence>
<dbReference type="CDD" id="cd17574">
    <property type="entry name" value="REC_OmpR"/>
    <property type="match status" value="1"/>
</dbReference>
<dbReference type="GO" id="GO:0000160">
    <property type="term" value="P:phosphorelay signal transduction system"/>
    <property type="evidence" value="ECO:0007669"/>
    <property type="project" value="InterPro"/>
</dbReference>
<evidence type="ECO:0000256" key="2">
    <source>
        <dbReference type="PROSITE-ProRule" id="PRU00169"/>
    </source>
</evidence>
<organism evidence="5 6">
    <name type="scientific">Ramlibacter albus</name>
    <dbReference type="NCBI Taxonomy" id="2079448"/>
    <lineage>
        <taxon>Bacteria</taxon>
        <taxon>Pseudomonadati</taxon>
        <taxon>Pseudomonadota</taxon>
        <taxon>Betaproteobacteria</taxon>
        <taxon>Burkholderiales</taxon>
        <taxon>Comamonadaceae</taxon>
        <taxon>Ramlibacter</taxon>
    </lineage>
</organism>
<dbReference type="PROSITE" id="PS50110">
    <property type="entry name" value="RESPONSE_REGULATORY"/>
    <property type="match status" value="1"/>
</dbReference>
<keyword evidence="6" id="KW-1185">Reference proteome</keyword>
<proteinExistence type="predicted"/>
<feature type="modified residue" description="4-aspartylphosphate" evidence="2">
    <location>
        <position position="178"/>
    </location>
</feature>
<dbReference type="PANTHER" id="PTHR44591:SF3">
    <property type="entry name" value="RESPONSE REGULATORY DOMAIN-CONTAINING PROTEIN"/>
    <property type="match status" value="1"/>
</dbReference>
<dbReference type="InterPro" id="IPR011006">
    <property type="entry name" value="CheY-like_superfamily"/>
</dbReference>
<dbReference type="Gene3D" id="3.40.50.2300">
    <property type="match status" value="1"/>
</dbReference>
<feature type="region of interest" description="Disordered" evidence="3">
    <location>
        <begin position="1"/>
        <end position="22"/>
    </location>
</feature>
<gene>
    <name evidence="5" type="ORF">H8R02_14770</name>
</gene>
<reference evidence="5" key="1">
    <citation type="submission" date="2020-08" db="EMBL/GenBank/DDBJ databases">
        <title>Ramlibacter sp. GTP1 16S ribosomal RNA gene genome sequencing and assembly.</title>
        <authorList>
            <person name="Kang M."/>
        </authorList>
    </citation>
    <scope>NUCLEOTIDE SEQUENCE</scope>
    <source>
        <strain evidence="5">GTP1</strain>
    </source>
</reference>
<evidence type="ECO:0000256" key="3">
    <source>
        <dbReference type="SAM" id="MobiDB-lite"/>
    </source>
</evidence>
<evidence type="ECO:0000259" key="4">
    <source>
        <dbReference type="PROSITE" id="PS50110"/>
    </source>
</evidence>
<dbReference type="PANTHER" id="PTHR44591">
    <property type="entry name" value="STRESS RESPONSE REGULATOR PROTEIN 1"/>
    <property type="match status" value="1"/>
</dbReference>
<dbReference type="Pfam" id="PF00072">
    <property type="entry name" value="Response_reg"/>
    <property type="match status" value="1"/>
</dbReference>
<name>A0A923MAF5_9BURK</name>
<dbReference type="SUPFAM" id="SSF52172">
    <property type="entry name" value="CheY-like"/>
    <property type="match status" value="1"/>
</dbReference>
<dbReference type="AlphaFoldDB" id="A0A923MAF5"/>
<accession>A0A923MAF5</accession>
<feature type="domain" description="Response regulatory" evidence="4">
    <location>
        <begin position="129"/>
        <end position="247"/>
    </location>
</feature>
<dbReference type="InterPro" id="IPR001789">
    <property type="entry name" value="Sig_transdc_resp-reg_receiver"/>
</dbReference>
<dbReference type="InterPro" id="IPR050595">
    <property type="entry name" value="Bact_response_regulator"/>
</dbReference>
<dbReference type="Proteomes" id="UP000596827">
    <property type="component" value="Unassembled WGS sequence"/>
</dbReference>
<protein>
    <submittedName>
        <fullName evidence="5">Response regulator</fullName>
    </submittedName>
</protein>
<evidence type="ECO:0000313" key="5">
    <source>
        <dbReference type="EMBL" id="MBC5765729.1"/>
    </source>
</evidence>
<evidence type="ECO:0000313" key="6">
    <source>
        <dbReference type="Proteomes" id="UP000596827"/>
    </source>
</evidence>
<dbReference type="RefSeq" id="WP_187082205.1">
    <property type="nucleotide sequence ID" value="NZ_JACORU010000005.1"/>
</dbReference>
<sequence>MNEQSPQGADMTFEPSSAGEDELRRGVTDLSAIELELLVRLDGIAPLKDVRAAMSARTDMEFDAALTTLQRLRLIQRKELDAMAMQLEQQLHMLTPGSAKGSSTAGGRPFAVGLARRRPAREAPPHPRVAVVVEDEPTLAQFVKAFMALEGFEVRLAANRAEVLAAIRQGVPDIVLLDGTLPDVDGFEILRSIRQNPHPQLREVPALMMTARATRDAVLKALEHGADGYLTKPVDADALVTAVRAVTGGLPKT</sequence>
<keyword evidence="1 2" id="KW-0597">Phosphoprotein</keyword>
<dbReference type="EMBL" id="JACORU010000005">
    <property type="protein sequence ID" value="MBC5765729.1"/>
    <property type="molecule type" value="Genomic_DNA"/>
</dbReference>
<dbReference type="SMART" id="SM00448">
    <property type="entry name" value="REC"/>
    <property type="match status" value="1"/>
</dbReference>
<comment type="caution">
    <text evidence="5">The sequence shown here is derived from an EMBL/GenBank/DDBJ whole genome shotgun (WGS) entry which is preliminary data.</text>
</comment>